<dbReference type="InterPro" id="IPR041492">
    <property type="entry name" value="HAD_2"/>
</dbReference>
<dbReference type="AlphaFoldDB" id="A0A0F9WE05"/>
<dbReference type="SFLD" id="SFLDG01129">
    <property type="entry name" value="C1.5:_HAD__Beta-PGM__Phosphata"/>
    <property type="match status" value="1"/>
</dbReference>
<keyword evidence="1" id="KW-0479">Metal-binding</keyword>
<evidence type="ECO:0000256" key="1">
    <source>
        <dbReference type="ARBA" id="ARBA00022723"/>
    </source>
</evidence>
<keyword evidence="2" id="KW-0378">Hydrolase</keyword>
<dbReference type="GO" id="GO:0006281">
    <property type="term" value="P:DNA repair"/>
    <property type="evidence" value="ECO:0007669"/>
    <property type="project" value="TreeGrafter"/>
</dbReference>
<dbReference type="EMBL" id="LAZR01000004">
    <property type="protein sequence ID" value="KKO10668.1"/>
    <property type="molecule type" value="Genomic_DNA"/>
</dbReference>
<dbReference type="InterPro" id="IPR023214">
    <property type="entry name" value="HAD_sf"/>
</dbReference>
<dbReference type="SUPFAM" id="SSF56784">
    <property type="entry name" value="HAD-like"/>
    <property type="match status" value="1"/>
</dbReference>
<dbReference type="Gene3D" id="3.40.50.1000">
    <property type="entry name" value="HAD superfamily/HAD-like"/>
    <property type="match status" value="1"/>
</dbReference>
<comment type="caution">
    <text evidence="5">The sequence shown here is derived from an EMBL/GenBank/DDBJ whole genome shotgun (WGS) entry which is preliminary data.</text>
</comment>
<evidence type="ECO:0000256" key="4">
    <source>
        <dbReference type="ARBA" id="ARBA00023277"/>
    </source>
</evidence>
<dbReference type="PANTHER" id="PTHR43434">
    <property type="entry name" value="PHOSPHOGLYCOLATE PHOSPHATASE"/>
    <property type="match status" value="1"/>
</dbReference>
<sequence>MSVTANPGFDAVLFDLDGTLIDTAPDFRAVLHHLCADQGVAPPDDAAILATVSSGARALVELAFQLAPGSPGFDTLLQTLLNQYMAQLQETRSVLFPAIDELLADLEHHDIPWGVVTNKPERFCIPLLHKLALDTRCSVLVCPDHVSQTKPHPEPLLLACDRLDCAPGRSVYIGDHPRDIEAGNAADMHTIAAAYGYLPHHPPVSEWGADHISPTVADIQQYLGNRHNAN</sequence>
<evidence type="ECO:0000256" key="2">
    <source>
        <dbReference type="ARBA" id="ARBA00022801"/>
    </source>
</evidence>
<evidence type="ECO:0000256" key="3">
    <source>
        <dbReference type="ARBA" id="ARBA00022842"/>
    </source>
</evidence>
<dbReference type="NCBIfam" id="TIGR01509">
    <property type="entry name" value="HAD-SF-IA-v3"/>
    <property type="match status" value="1"/>
</dbReference>
<accession>A0A0F9WE05</accession>
<dbReference type="GO" id="GO:0008967">
    <property type="term" value="F:phosphoglycolate phosphatase activity"/>
    <property type="evidence" value="ECO:0007669"/>
    <property type="project" value="TreeGrafter"/>
</dbReference>
<dbReference type="SFLD" id="SFLDG01135">
    <property type="entry name" value="C1.5.6:_HAD__Beta-PGM__Phospha"/>
    <property type="match status" value="1"/>
</dbReference>
<evidence type="ECO:0008006" key="6">
    <source>
        <dbReference type="Google" id="ProtNLM"/>
    </source>
</evidence>
<dbReference type="PANTHER" id="PTHR43434:SF23">
    <property type="entry name" value="PHOSPHOGLYCOLATE PHOSPHATASE"/>
    <property type="match status" value="1"/>
</dbReference>
<keyword evidence="3" id="KW-0460">Magnesium</keyword>
<proteinExistence type="predicted"/>
<dbReference type="InterPro" id="IPR036412">
    <property type="entry name" value="HAD-like_sf"/>
</dbReference>
<organism evidence="5">
    <name type="scientific">marine sediment metagenome</name>
    <dbReference type="NCBI Taxonomy" id="412755"/>
    <lineage>
        <taxon>unclassified sequences</taxon>
        <taxon>metagenomes</taxon>
        <taxon>ecological metagenomes</taxon>
    </lineage>
</organism>
<gene>
    <name evidence="5" type="ORF">LCGC14_0021510</name>
</gene>
<evidence type="ECO:0000313" key="5">
    <source>
        <dbReference type="EMBL" id="KKO10668.1"/>
    </source>
</evidence>
<dbReference type="NCBIfam" id="TIGR01549">
    <property type="entry name" value="HAD-SF-IA-v1"/>
    <property type="match status" value="1"/>
</dbReference>
<protein>
    <recommendedName>
        <fullName evidence="6">Phosphoglycolate phosphatase</fullName>
    </recommendedName>
</protein>
<reference evidence="5" key="1">
    <citation type="journal article" date="2015" name="Nature">
        <title>Complex archaea that bridge the gap between prokaryotes and eukaryotes.</title>
        <authorList>
            <person name="Spang A."/>
            <person name="Saw J.H."/>
            <person name="Jorgensen S.L."/>
            <person name="Zaremba-Niedzwiedzka K."/>
            <person name="Martijn J."/>
            <person name="Lind A.E."/>
            <person name="van Eijk R."/>
            <person name="Schleper C."/>
            <person name="Guy L."/>
            <person name="Ettema T.J."/>
        </authorList>
    </citation>
    <scope>NUCLEOTIDE SEQUENCE</scope>
</reference>
<dbReference type="Pfam" id="PF13419">
    <property type="entry name" value="HAD_2"/>
    <property type="match status" value="1"/>
</dbReference>
<dbReference type="Gene3D" id="1.10.150.240">
    <property type="entry name" value="Putative phosphatase, domain 2"/>
    <property type="match status" value="1"/>
</dbReference>
<dbReference type="InterPro" id="IPR050155">
    <property type="entry name" value="HAD-like_hydrolase_sf"/>
</dbReference>
<dbReference type="SFLD" id="SFLDS00003">
    <property type="entry name" value="Haloacid_Dehalogenase"/>
    <property type="match status" value="1"/>
</dbReference>
<keyword evidence="4" id="KW-0119">Carbohydrate metabolism</keyword>
<dbReference type="InterPro" id="IPR023198">
    <property type="entry name" value="PGP-like_dom2"/>
</dbReference>
<dbReference type="GO" id="GO:0046872">
    <property type="term" value="F:metal ion binding"/>
    <property type="evidence" value="ECO:0007669"/>
    <property type="project" value="UniProtKB-KW"/>
</dbReference>
<dbReference type="GO" id="GO:0005829">
    <property type="term" value="C:cytosol"/>
    <property type="evidence" value="ECO:0007669"/>
    <property type="project" value="TreeGrafter"/>
</dbReference>
<dbReference type="InterPro" id="IPR006439">
    <property type="entry name" value="HAD-SF_hydro_IA"/>
</dbReference>
<name>A0A0F9WE05_9ZZZZ</name>
<dbReference type="FunFam" id="3.40.50.1000:FF:000022">
    <property type="entry name" value="Phosphoglycolate phosphatase"/>
    <property type="match status" value="1"/>
</dbReference>